<dbReference type="Proteomes" id="UP000095008">
    <property type="component" value="Unassembled WGS sequence"/>
</dbReference>
<dbReference type="PANTHER" id="PTHR40688:SF2">
    <property type="entry name" value="RIBBON-HELIX-HELIX PROTEIN COPG DOMAIN-CONTAINING PROTEIN"/>
    <property type="match status" value="1"/>
</dbReference>
<dbReference type="CDD" id="cd22233">
    <property type="entry name" value="RHH_CopAso-like"/>
    <property type="match status" value="1"/>
</dbReference>
<dbReference type="PANTHER" id="PTHR40688">
    <property type="match status" value="1"/>
</dbReference>
<feature type="domain" description="CopG-like ribbon-helix-helix" evidence="1">
    <location>
        <begin position="7"/>
        <end position="43"/>
    </location>
</feature>
<gene>
    <name evidence="3" type="ORF">A6M23_08130</name>
    <name evidence="2" type="ORF">A6P07_12070</name>
</gene>
<protein>
    <recommendedName>
        <fullName evidence="1">CopG-like ribbon-helix-helix domain-containing protein</fullName>
    </recommendedName>
</protein>
<dbReference type="GeneID" id="60694600"/>
<dbReference type="EMBL" id="LWRY01000080">
    <property type="protein sequence ID" value="OCX73370.1"/>
    <property type="molecule type" value="Genomic_DNA"/>
</dbReference>
<evidence type="ECO:0000313" key="3">
    <source>
        <dbReference type="EMBL" id="OCX73370.1"/>
    </source>
</evidence>
<dbReference type="Proteomes" id="UP000094893">
    <property type="component" value="Unassembled WGS sequence"/>
</dbReference>
<evidence type="ECO:0000313" key="5">
    <source>
        <dbReference type="Proteomes" id="UP000095008"/>
    </source>
</evidence>
<evidence type="ECO:0000313" key="4">
    <source>
        <dbReference type="Proteomes" id="UP000094893"/>
    </source>
</evidence>
<dbReference type="GO" id="GO:0006355">
    <property type="term" value="P:regulation of DNA-templated transcription"/>
    <property type="evidence" value="ECO:0007669"/>
    <property type="project" value="InterPro"/>
</dbReference>
<name>A0A1C2IMU1_ACITH</name>
<dbReference type="InterPro" id="IPR010985">
    <property type="entry name" value="Ribbon_hlx_hlx"/>
</dbReference>
<reference evidence="3 4" key="1">
    <citation type="journal article" date="2016" name="Int. J. Mol. Sci.">
        <title>Comparative genomics of the extreme acidophile Acidithiobacillus thiooxidans reveals intraspecific divergence and niche adaptation.</title>
        <authorList>
            <person name="Zhang X."/>
            <person name="Feng X."/>
            <person name="Tao J."/>
            <person name="Ma L."/>
            <person name="Xiao Y."/>
            <person name="Liang Y."/>
            <person name="Liu X."/>
            <person name="Yin H."/>
        </authorList>
    </citation>
    <scope>NUCLEOTIDE SEQUENCE [LARGE SCALE GENOMIC DNA]</scope>
    <source>
        <strain evidence="2 4">A02</strain>
        <strain evidence="3">DXS-W</strain>
    </source>
</reference>
<dbReference type="RefSeq" id="WP_024893454.1">
    <property type="nucleotide sequence ID" value="NZ_DAIAWO010000040.1"/>
</dbReference>
<keyword evidence="5" id="KW-1185">Reference proteome</keyword>
<dbReference type="AlphaFoldDB" id="A0A1C2IMU1"/>
<dbReference type="InterPro" id="IPR052991">
    <property type="entry name" value="Non-func_TypeII_TA_Antitoxin"/>
</dbReference>
<proteinExistence type="predicted"/>
<evidence type="ECO:0000259" key="1">
    <source>
        <dbReference type="Pfam" id="PF07878"/>
    </source>
</evidence>
<dbReference type="Pfam" id="PF07878">
    <property type="entry name" value="RHH_5"/>
    <property type="match status" value="1"/>
</dbReference>
<dbReference type="InterPro" id="IPR012869">
    <property type="entry name" value="RHH_5"/>
</dbReference>
<comment type="caution">
    <text evidence="3">The sequence shown here is derived from an EMBL/GenBank/DDBJ whole genome shotgun (WGS) entry which is preliminary data.</text>
</comment>
<dbReference type="EMBL" id="LWSA01000167">
    <property type="protein sequence ID" value="OCX71462.1"/>
    <property type="molecule type" value="Genomic_DNA"/>
</dbReference>
<organism evidence="3 5">
    <name type="scientific">Acidithiobacillus thiooxidans</name>
    <name type="common">Thiobacillus thiooxidans</name>
    <dbReference type="NCBI Taxonomy" id="930"/>
    <lineage>
        <taxon>Bacteria</taxon>
        <taxon>Pseudomonadati</taxon>
        <taxon>Pseudomonadota</taxon>
        <taxon>Acidithiobacillia</taxon>
        <taxon>Acidithiobacillales</taxon>
        <taxon>Acidithiobacillaceae</taxon>
        <taxon>Acidithiobacillus</taxon>
    </lineage>
</organism>
<accession>A0A1C2IMU1</accession>
<sequence>MSSVLTIRVPEAVQDDLESLAEMTGRSRSWLAMEAIKEYLEGEQWQASQIHVGLVDADAEDFASTEEVAAVFDKWASRAD</sequence>
<dbReference type="STRING" id="930.GCA_002079865_02604"/>
<evidence type="ECO:0000313" key="2">
    <source>
        <dbReference type="EMBL" id="OCX71462.1"/>
    </source>
</evidence>
<dbReference type="OrthoDB" id="9812023at2"/>
<dbReference type="SUPFAM" id="SSF47598">
    <property type="entry name" value="Ribbon-helix-helix"/>
    <property type="match status" value="1"/>
</dbReference>